<dbReference type="InParanoid" id="A0A0R0H9Q6"/>
<protein>
    <recommendedName>
        <fullName evidence="5">Legume lectin domain-containing protein</fullName>
    </recommendedName>
</protein>
<reference evidence="2 3" key="1">
    <citation type="journal article" date="2010" name="Nature">
        <title>Genome sequence of the palaeopolyploid soybean.</title>
        <authorList>
            <person name="Schmutz J."/>
            <person name="Cannon S.B."/>
            <person name="Schlueter J."/>
            <person name="Ma J."/>
            <person name="Mitros T."/>
            <person name="Nelson W."/>
            <person name="Hyten D.L."/>
            <person name="Song Q."/>
            <person name="Thelen J.J."/>
            <person name="Cheng J."/>
            <person name="Xu D."/>
            <person name="Hellsten U."/>
            <person name="May G.D."/>
            <person name="Yu Y."/>
            <person name="Sakurai T."/>
            <person name="Umezawa T."/>
            <person name="Bhattacharyya M.K."/>
            <person name="Sandhu D."/>
            <person name="Valliyodan B."/>
            <person name="Lindquist E."/>
            <person name="Peto M."/>
            <person name="Grant D."/>
            <person name="Shu S."/>
            <person name="Goodstein D."/>
            <person name="Barry K."/>
            <person name="Futrell-Griggs M."/>
            <person name="Abernathy B."/>
            <person name="Du J."/>
            <person name="Tian Z."/>
            <person name="Zhu L."/>
            <person name="Gill N."/>
            <person name="Joshi T."/>
            <person name="Libault M."/>
            <person name="Sethuraman A."/>
            <person name="Zhang X.-C."/>
            <person name="Shinozaki K."/>
            <person name="Nguyen H.T."/>
            <person name="Wing R.A."/>
            <person name="Cregan P."/>
            <person name="Specht J."/>
            <person name="Grimwood J."/>
            <person name="Rokhsar D."/>
            <person name="Stacey G."/>
            <person name="Shoemaker R.C."/>
            <person name="Jackson S.A."/>
        </authorList>
    </citation>
    <scope>NUCLEOTIDE SEQUENCE</scope>
    <source>
        <strain evidence="3">cv. Williams 82</strain>
        <tissue evidence="2">Callus</tissue>
    </source>
</reference>
<accession>A0A0R0H9Q6</accession>
<name>A0A0R0H9Q6_SOYBN</name>
<dbReference type="Gramene" id="KRH27520">
    <property type="protein sequence ID" value="KRH27520"/>
    <property type="gene ID" value="GLYMA_12G240200"/>
</dbReference>
<evidence type="ECO:0008006" key="5">
    <source>
        <dbReference type="Google" id="ProtNLM"/>
    </source>
</evidence>
<evidence type="ECO:0000313" key="2">
    <source>
        <dbReference type="EMBL" id="KRH27520.1"/>
    </source>
</evidence>
<evidence type="ECO:0000313" key="4">
    <source>
        <dbReference type="Proteomes" id="UP000008827"/>
    </source>
</evidence>
<dbReference type="PANTHER" id="PTHR47976:SF2">
    <property type="entry name" value="RECEPTOR-LIKE SERINE_THREONINE-PROTEIN KINASE"/>
    <property type="match status" value="1"/>
</dbReference>
<organism evidence="2">
    <name type="scientific">Glycine max</name>
    <name type="common">Soybean</name>
    <name type="synonym">Glycine hispida</name>
    <dbReference type="NCBI Taxonomy" id="3847"/>
    <lineage>
        <taxon>Eukaryota</taxon>
        <taxon>Viridiplantae</taxon>
        <taxon>Streptophyta</taxon>
        <taxon>Embryophyta</taxon>
        <taxon>Tracheophyta</taxon>
        <taxon>Spermatophyta</taxon>
        <taxon>Magnoliopsida</taxon>
        <taxon>eudicotyledons</taxon>
        <taxon>Gunneridae</taxon>
        <taxon>Pentapetalae</taxon>
        <taxon>rosids</taxon>
        <taxon>fabids</taxon>
        <taxon>Fabales</taxon>
        <taxon>Fabaceae</taxon>
        <taxon>Papilionoideae</taxon>
        <taxon>50 kb inversion clade</taxon>
        <taxon>NPAAA clade</taxon>
        <taxon>indigoferoid/millettioid clade</taxon>
        <taxon>Phaseoleae</taxon>
        <taxon>Glycine</taxon>
        <taxon>Glycine subgen. Soja</taxon>
    </lineage>
</organism>
<dbReference type="AlphaFoldDB" id="A0A0R0H9Q6"/>
<reference evidence="3" key="2">
    <citation type="submission" date="2018-02" db="UniProtKB">
        <authorList>
            <consortium name="EnsemblPlants"/>
        </authorList>
    </citation>
    <scope>IDENTIFICATION</scope>
    <source>
        <strain evidence="3">Williams 82</strain>
    </source>
</reference>
<evidence type="ECO:0000313" key="3">
    <source>
        <dbReference type="EnsemblPlants" id="KRH27520"/>
    </source>
</evidence>
<keyword evidence="1" id="KW-0732">Signal</keyword>
<dbReference type="InterPro" id="IPR051343">
    <property type="entry name" value="G-type_lectin_kinases/EP1-like"/>
</dbReference>
<reference evidence="2" key="3">
    <citation type="submission" date="2018-07" db="EMBL/GenBank/DDBJ databases">
        <title>WGS assembly of Glycine max.</title>
        <authorList>
            <person name="Schmutz J."/>
            <person name="Cannon S."/>
            <person name="Schlueter J."/>
            <person name="Ma J."/>
            <person name="Mitros T."/>
            <person name="Nelson W."/>
            <person name="Hyten D."/>
            <person name="Song Q."/>
            <person name="Thelen J."/>
            <person name="Cheng J."/>
            <person name="Xu D."/>
            <person name="Hellsten U."/>
            <person name="May G."/>
            <person name="Yu Y."/>
            <person name="Sakurai T."/>
            <person name="Umezawa T."/>
            <person name="Bhattacharyya M."/>
            <person name="Sandhu D."/>
            <person name="Valliyodan B."/>
            <person name="Lindquist E."/>
            <person name="Peto M."/>
            <person name="Grant D."/>
            <person name="Shu S."/>
            <person name="Goodstein D."/>
            <person name="Barry K."/>
            <person name="Futrell-Griggs M."/>
            <person name="Abernathy B."/>
            <person name="Du J."/>
            <person name="Tian Z."/>
            <person name="Zhu L."/>
            <person name="Gill N."/>
            <person name="Joshi T."/>
            <person name="Libault M."/>
            <person name="Sethuraman A."/>
            <person name="Zhang X."/>
            <person name="Shinozaki K."/>
            <person name="Nguyen H."/>
            <person name="Wing R."/>
            <person name="Cregan P."/>
            <person name="Specht J."/>
            <person name="Grimwood J."/>
            <person name="Rokhsar D."/>
            <person name="Stacey G."/>
            <person name="Shoemaker R."/>
            <person name="Jackson S."/>
        </authorList>
    </citation>
    <scope>NUCLEOTIDE SEQUENCE</scope>
    <source>
        <tissue evidence="2">Callus</tissue>
    </source>
</reference>
<dbReference type="PANTHER" id="PTHR47976">
    <property type="entry name" value="G-TYPE LECTIN S-RECEPTOR-LIKE SERINE/THREONINE-PROTEIN KINASE SD2-5"/>
    <property type="match status" value="1"/>
</dbReference>
<keyword evidence="4" id="KW-1185">Reference proteome</keyword>
<sequence length="215" mass="24633">MNGPTQTSTIPYRCTNHHNLYTFYLTLHDKISYVQNPFFLDLSQLQAKTFAESTTCSATISLSLKVQEVQHRKQTTELMLKIICCKSSVAFAMASEKEALIDWAYRCYSQGKEAKNDVKRVEKYVMVAIWCIQEDPSLRPSMKKATQMLEGVTTVSTPPHSSIFRSKSFMSQSFISKPLPNMHFNSFTSCKWLLAINHPYKTSSTYKPVSPIHFY</sequence>
<dbReference type="EnsemblPlants" id="KRH27520">
    <property type="protein sequence ID" value="KRH27520"/>
    <property type="gene ID" value="GLYMA_12G240200"/>
</dbReference>
<dbReference type="EMBL" id="CM000845">
    <property type="protein sequence ID" value="KRH27520.1"/>
    <property type="molecule type" value="Genomic_DNA"/>
</dbReference>
<gene>
    <name evidence="2" type="ORF">GLYMA_12G240200</name>
</gene>
<proteinExistence type="predicted"/>
<dbReference type="Gene3D" id="1.10.510.10">
    <property type="entry name" value="Transferase(Phosphotransferase) domain 1"/>
    <property type="match status" value="1"/>
</dbReference>
<evidence type="ECO:0000256" key="1">
    <source>
        <dbReference type="ARBA" id="ARBA00022729"/>
    </source>
</evidence>
<dbReference type="Proteomes" id="UP000008827">
    <property type="component" value="Chromosome 12"/>
</dbReference>
<dbReference type="PaxDb" id="3847-GLYMA12G36890.1"/>